<accession>A0A6A3NY06</accession>
<proteinExistence type="predicted"/>
<dbReference type="Proteomes" id="UP000429607">
    <property type="component" value="Unassembled WGS sequence"/>
</dbReference>
<evidence type="ECO:0000313" key="2">
    <source>
        <dbReference type="EMBL" id="KAE9045305.1"/>
    </source>
</evidence>
<sequence length="435" mass="49168">MLTAMHLPNSLRGEALLHMVATLTRLLTKPHGLVSPHQKLFKTEPALDDQRTWGCIAHWQPYRLDHVTAQVGMARDGNVTFHEEYTTDGTYVQHLMQNAFADGDQKLRETVPVVRIKRSMDTYLPDRTAPSTSATKQLDIVTLEGQPAEHVQSSVDCQQNADLPACDGVGSAAASPADLRDPAKAPDSLAKATTDMQMPTTYTQARPTKFWPQWRAVMLAELQSLKDHMTLRLVPRTDTKKTKERLGINYTETYSPVIRFETMRAAIYYAIQHGWLVLQYDVKTAFLYGDLDDSIFMEQPPGFQIDGSSMVCRLLKSLLYVLKKDREVTLLLTIYVDDLLLMGRRKLCEEVAASLQETFEITMMGAVKYLLGVEILINKTRKQIVYSQRQYVLEVLKRFHMETFNGSATPEATTPSSVEVPATKEYLPYRELCAA</sequence>
<feature type="domain" description="Reverse transcriptase Ty1/copia-type" evidence="1">
    <location>
        <begin position="241"/>
        <end position="324"/>
    </location>
</feature>
<protein>
    <recommendedName>
        <fullName evidence="1">Reverse transcriptase Ty1/copia-type domain-containing protein</fullName>
    </recommendedName>
</protein>
<dbReference type="InterPro" id="IPR013103">
    <property type="entry name" value="RVT_2"/>
</dbReference>
<reference evidence="2 3" key="1">
    <citation type="submission" date="2018-09" db="EMBL/GenBank/DDBJ databases">
        <title>Genomic investigation of the strawberry pathogen Phytophthora fragariae indicates pathogenicity is determined by transcriptional variation in three key races.</title>
        <authorList>
            <person name="Adams T.M."/>
            <person name="Armitage A.D."/>
            <person name="Sobczyk M.K."/>
            <person name="Bates H.J."/>
            <person name="Dunwell J.M."/>
            <person name="Nellist C.F."/>
            <person name="Harrison R.J."/>
        </authorList>
    </citation>
    <scope>NUCLEOTIDE SEQUENCE [LARGE SCALE GENOMIC DNA]</scope>
    <source>
        <strain evidence="2 3">SCRP249</strain>
    </source>
</reference>
<gene>
    <name evidence="2" type="ORF">PR001_g5026</name>
</gene>
<organism evidence="2 3">
    <name type="scientific">Phytophthora rubi</name>
    <dbReference type="NCBI Taxonomy" id="129364"/>
    <lineage>
        <taxon>Eukaryota</taxon>
        <taxon>Sar</taxon>
        <taxon>Stramenopiles</taxon>
        <taxon>Oomycota</taxon>
        <taxon>Peronosporomycetes</taxon>
        <taxon>Peronosporales</taxon>
        <taxon>Peronosporaceae</taxon>
        <taxon>Phytophthora</taxon>
    </lineage>
</organism>
<dbReference type="Pfam" id="PF07727">
    <property type="entry name" value="RVT_2"/>
    <property type="match status" value="1"/>
</dbReference>
<evidence type="ECO:0000313" key="3">
    <source>
        <dbReference type="Proteomes" id="UP000429607"/>
    </source>
</evidence>
<evidence type="ECO:0000259" key="1">
    <source>
        <dbReference type="Pfam" id="PF07727"/>
    </source>
</evidence>
<comment type="caution">
    <text evidence="2">The sequence shown here is derived from an EMBL/GenBank/DDBJ whole genome shotgun (WGS) entry which is preliminary data.</text>
</comment>
<dbReference type="EMBL" id="QXFV01000217">
    <property type="protein sequence ID" value="KAE9045305.1"/>
    <property type="molecule type" value="Genomic_DNA"/>
</dbReference>
<name>A0A6A3NY06_9STRA</name>
<dbReference type="AlphaFoldDB" id="A0A6A3NY06"/>